<evidence type="ECO:0000256" key="4">
    <source>
        <dbReference type="ARBA" id="ARBA00023136"/>
    </source>
</evidence>
<evidence type="ECO:0000313" key="8">
    <source>
        <dbReference type="EMBL" id="CAD9470363.1"/>
    </source>
</evidence>
<feature type="compositionally biased region" description="Basic and acidic residues" evidence="6">
    <location>
        <begin position="613"/>
        <end position="622"/>
    </location>
</feature>
<keyword evidence="2 7" id="KW-0812">Transmembrane</keyword>
<feature type="region of interest" description="Disordered" evidence="6">
    <location>
        <begin position="562"/>
        <end position="641"/>
    </location>
</feature>
<dbReference type="AlphaFoldDB" id="A0A7S2E3J1"/>
<feature type="coiled-coil region" evidence="5">
    <location>
        <begin position="100"/>
        <end position="135"/>
    </location>
</feature>
<feature type="compositionally biased region" description="Acidic residues" evidence="6">
    <location>
        <begin position="525"/>
        <end position="536"/>
    </location>
</feature>
<dbReference type="Pfam" id="PF03619">
    <property type="entry name" value="Solute_trans_a"/>
    <property type="match status" value="1"/>
</dbReference>
<proteinExistence type="predicted"/>
<evidence type="ECO:0000256" key="2">
    <source>
        <dbReference type="ARBA" id="ARBA00022692"/>
    </source>
</evidence>
<evidence type="ECO:0000256" key="6">
    <source>
        <dbReference type="SAM" id="MobiDB-lite"/>
    </source>
</evidence>
<feature type="transmembrane region" description="Helical" evidence="7">
    <location>
        <begin position="380"/>
        <end position="400"/>
    </location>
</feature>
<feature type="transmembrane region" description="Helical" evidence="7">
    <location>
        <begin position="340"/>
        <end position="360"/>
    </location>
</feature>
<dbReference type="InterPro" id="IPR005178">
    <property type="entry name" value="Ostalpha/TMEM184C"/>
</dbReference>
<evidence type="ECO:0000256" key="5">
    <source>
        <dbReference type="SAM" id="Coils"/>
    </source>
</evidence>
<feature type="transmembrane region" description="Helical" evidence="7">
    <location>
        <begin position="203"/>
        <end position="223"/>
    </location>
</feature>
<gene>
    <name evidence="8" type="ORF">HTAM1171_LOCUS1170</name>
</gene>
<sequence length="641" mass="72339">MALFTRQPTPDEARAAKMATLRNRIICLFFVILVGGLTFFFNWRVQQLSSQIRTEETRIKELSDQVGNQASIIDRFKGSVSNSDVIKRVDGLEGTLNETESRLNAKLEATQAQISDLLKETMKQLDTTVAEARNEISAEVEHVKADVDVYVAQTQDQFSMENSFMVYQIAGTFTLISALISMWHMTAHIRRFRQPFVQRKILAILWMSPIYSVTSWLSLVFPMFEGYFEIVKDFYEAYVIYQFLAFLIAVLGKGDRKAVVDLLAKHADHLSPPVMLCGWCRKKEYESDRAMADAVLLQCQLFAMQFVLFRPLTTITLFVLKETDYWGGGVPGNNYDWRSPQLYTILIQNASVFVAFSGLLKFYHAVQDDLSWCRPFPKFLCIKGIVFMTFWQGLAISILARTTLSGPDGDRGDEWAQQAQSFLICLEMLLFSLGHFYCFPTEEWEEGYRPAHEKRNFGDNMALGDFLEDIKLVMGAGKKSKRKVGKLSRTPSVSTVGDDGDDEEGGIADIEKRNLLDENGLGLSSEEDEDDDSDELNLNDIESNQELSQDVRDAAARVRNSLREAGGRSSQREDSKKKAKEQSGGYAGKPSYSSIDECEDEGPSETTSLLQRDPPKAKESGDTLRPSIFTTLGKMDEDTTL</sequence>
<organism evidence="8">
    <name type="scientific">Helicotheca tamesis</name>
    <dbReference type="NCBI Taxonomy" id="374047"/>
    <lineage>
        <taxon>Eukaryota</taxon>
        <taxon>Sar</taxon>
        <taxon>Stramenopiles</taxon>
        <taxon>Ochrophyta</taxon>
        <taxon>Bacillariophyta</taxon>
        <taxon>Mediophyceae</taxon>
        <taxon>Lithodesmiophycidae</taxon>
        <taxon>Lithodesmiales</taxon>
        <taxon>Lithodesmiaceae</taxon>
        <taxon>Helicotheca</taxon>
    </lineage>
</organism>
<feature type="transmembrane region" description="Helical" evidence="7">
    <location>
        <begin position="164"/>
        <end position="183"/>
    </location>
</feature>
<dbReference type="EMBL" id="HBGV01001878">
    <property type="protein sequence ID" value="CAD9470363.1"/>
    <property type="molecule type" value="Transcribed_RNA"/>
</dbReference>
<evidence type="ECO:0000256" key="7">
    <source>
        <dbReference type="SAM" id="Phobius"/>
    </source>
</evidence>
<reference evidence="8" key="1">
    <citation type="submission" date="2021-01" db="EMBL/GenBank/DDBJ databases">
        <authorList>
            <person name="Corre E."/>
            <person name="Pelletier E."/>
            <person name="Niang G."/>
            <person name="Scheremetjew M."/>
            <person name="Finn R."/>
            <person name="Kale V."/>
            <person name="Holt S."/>
            <person name="Cochrane G."/>
            <person name="Meng A."/>
            <person name="Brown T."/>
            <person name="Cohen L."/>
        </authorList>
    </citation>
    <scope>NUCLEOTIDE SEQUENCE</scope>
    <source>
        <strain evidence="8">CCMP826</strain>
    </source>
</reference>
<keyword evidence="5" id="KW-0175">Coiled coil</keyword>
<feature type="transmembrane region" description="Helical" evidence="7">
    <location>
        <begin position="301"/>
        <end position="320"/>
    </location>
</feature>
<feature type="compositionally biased region" description="Basic and acidic residues" evidence="6">
    <location>
        <begin position="562"/>
        <end position="576"/>
    </location>
</feature>
<name>A0A7S2E3J1_9STRA</name>
<keyword evidence="3 7" id="KW-1133">Transmembrane helix</keyword>
<dbReference type="SMART" id="SM01417">
    <property type="entry name" value="Solute_trans_a"/>
    <property type="match status" value="1"/>
</dbReference>
<evidence type="ECO:0000256" key="1">
    <source>
        <dbReference type="ARBA" id="ARBA00004141"/>
    </source>
</evidence>
<keyword evidence="4 7" id="KW-0472">Membrane</keyword>
<dbReference type="GO" id="GO:0016020">
    <property type="term" value="C:membrane"/>
    <property type="evidence" value="ECO:0007669"/>
    <property type="project" value="UniProtKB-SubCell"/>
</dbReference>
<evidence type="ECO:0008006" key="9">
    <source>
        <dbReference type="Google" id="ProtNLM"/>
    </source>
</evidence>
<feature type="transmembrane region" description="Helical" evidence="7">
    <location>
        <begin position="21"/>
        <end position="41"/>
    </location>
</feature>
<dbReference type="PANTHER" id="PTHR23423">
    <property type="entry name" value="ORGANIC SOLUTE TRANSPORTER-RELATED"/>
    <property type="match status" value="1"/>
</dbReference>
<feature type="region of interest" description="Disordered" evidence="6">
    <location>
        <begin position="484"/>
        <end position="536"/>
    </location>
</feature>
<protein>
    <recommendedName>
        <fullName evidence="9">Transmembrane protein 184C</fullName>
    </recommendedName>
</protein>
<accession>A0A7S2E3J1</accession>
<comment type="subcellular location">
    <subcellularLocation>
        <location evidence="1">Membrane</location>
        <topology evidence="1">Multi-pass membrane protein</topology>
    </subcellularLocation>
</comment>
<evidence type="ECO:0000256" key="3">
    <source>
        <dbReference type="ARBA" id="ARBA00022989"/>
    </source>
</evidence>
<feature type="transmembrane region" description="Helical" evidence="7">
    <location>
        <begin position="235"/>
        <end position="252"/>
    </location>
</feature>